<feature type="compositionally biased region" description="Basic and acidic residues" evidence="1">
    <location>
        <begin position="96"/>
        <end position="120"/>
    </location>
</feature>
<feature type="compositionally biased region" description="Low complexity" evidence="1">
    <location>
        <begin position="276"/>
        <end position="287"/>
    </location>
</feature>
<feature type="compositionally biased region" description="Low complexity" evidence="1">
    <location>
        <begin position="506"/>
        <end position="516"/>
    </location>
</feature>
<feature type="transmembrane region" description="Helical" evidence="2">
    <location>
        <begin position="12"/>
        <end position="33"/>
    </location>
</feature>
<feature type="region of interest" description="Disordered" evidence="1">
    <location>
        <begin position="923"/>
        <end position="968"/>
    </location>
</feature>
<sequence>MRKGVFFLIRRCFRSVCDHPFLVGVLCFLIYLYRSSPFIFSLLVSASPVLVCTAILLGTLLSFGQPNIPEIEREEITTNGISVKMGISKDADKNESYYAEKKRDEGEHARELGDIHREGSLDDTTPLINKRLTEMQRENGEIWEAERELGANEERLSDEEAVENQYASIPNMNNDEHLESDYEKSEADSFDSERVNVDSLDSPPRSPWKRVDDRVEGEDEEEEEDDALESESDKAESSSPDASMADIMPMLDELHPLLDEETPQPDNMSHEGSDAGSESSPKSSMSSDDSDGGTENNKDLEVADEDNEDGEDEDDLQGDEQGQMKSAITWTEEDQKNLMDLGSSEIERNQRLENLILRRRARKNMSMVPERNLIDLESFDLGFNIAPISTARKNPFDLPRDSYDNMGLPPIPGSAPSILLPRRNPFDIPYDSSEEKPDLMGDGFQEEFTTVQSREPFFRRHESFNVGPSIYAPVKKERQSSKLRPYFMPEQMVSEESSYSPFQRQSSELSDSKVSSVPETESIEPISKREDIPEEYTPRETELISTMEHVSEHVGHGSQSSEEDEPLEFGQTEKGDVEQDEHRFQLEDAEDHYEPRGVAKSLEFQVTGYHPNSETVEQVDSRGSSSSSLSEVSERVFNETAGELSMLEGRSDDFVENPGISTRTSVGSDMSVTLVEGMPLRDPIYDSSPPAVRKNSLSSMSSDVHLESDLGLPPELVKRMVSLAESESKGSSAEMDVHIEMSPESSKPHSVIEHGSEQIDIVEIREHDNIIFESPRIEQISNSSVKASVEDHLAYHHIQGQVPSSIEIRAPLMESRLPADLSITEEETAESLKPAVGKNISSLMSSDVNIEPDHCLPPELVKKMVSVTQSESEGSSLEMDGPSNFEILPKSATPHPVTEHELGLRDLVEKREHDGEIFDACRAEQRPGSSVETSVEENLKDHDTQGHVSTSSYEKNTHGVVGSSKDKGQLEEQMNLVVSEKHIATIALQLVEGRLTEDHSIAAERTSQSPNSDADIFHEANEKLISTPSAERNVSFFDGSTAHEQTFEHFKEAQVPHTPVGSFEERQRIQILNIRELDQKISENLNSPLSPDFLSIPSMSSGAASPHVEMQTIIEEDDEIKDIDEELLKELDSVGDFTVKKWVPASDEFEKHEIVASAHSAETSTSGVVEVNPFETSKIENAIHSNTSQEEIDVHEDFECVSELQTRDTGVTESIDVSNEEFNERDGHYSPDQKMSKENTLFSQGYEDNGIPRVRTEVIKDAGLVAKKDELASLETGARDRAPKASPQVHIHTTHVMPEPEARTGEDVGLMFKKTDDKEIEKSVALEPPHSELVTGETTCEQGTLQVNMGVNYEMPIIDISLVEDATLDHKQVNFVTIDNHALPESEDHSLHVLGVRETQGISHTAQATSSEGVISLQKLVLDGNIKEQLKPKTDDGSVKVKADNANICLDNDPTVEETRSADTKKSDQKVEVREDVHSIESIKGKGKGKGKVRFLKAQVQVQALVLNQVQVILIGNKNLSSPSRTFHGAHVQFHYYFMILFA</sequence>
<evidence type="ECO:0000313" key="4">
    <source>
        <dbReference type="Proteomes" id="UP000250235"/>
    </source>
</evidence>
<gene>
    <name evidence="3" type="ORF">F511_04148</name>
</gene>
<feature type="compositionally biased region" description="Polar residues" evidence="1">
    <location>
        <begin position="494"/>
        <end position="505"/>
    </location>
</feature>
<keyword evidence="2" id="KW-0472">Membrane</keyword>
<dbReference type="Proteomes" id="UP000250235">
    <property type="component" value="Unassembled WGS sequence"/>
</dbReference>
<feature type="compositionally biased region" description="Basic and acidic residues" evidence="1">
    <location>
        <begin position="571"/>
        <end position="597"/>
    </location>
</feature>
<dbReference type="EMBL" id="KV005645">
    <property type="protein sequence ID" value="KZV33923.1"/>
    <property type="molecule type" value="Genomic_DNA"/>
</dbReference>
<feature type="compositionally biased region" description="Low complexity" evidence="1">
    <location>
        <begin position="621"/>
        <end position="631"/>
    </location>
</feature>
<reference evidence="3 4" key="1">
    <citation type="journal article" date="2015" name="Proc. Natl. Acad. Sci. U.S.A.">
        <title>The resurrection genome of Boea hygrometrica: A blueprint for survival of dehydration.</title>
        <authorList>
            <person name="Xiao L."/>
            <person name="Yang G."/>
            <person name="Zhang L."/>
            <person name="Yang X."/>
            <person name="Zhao S."/>
            <person name="Ji Z."/>
            <person name="Zhou Q."/>
            <person name="Hu M."/>
            <person name="Wang Y."/>
            <person name="Chen M."/>
            <person name="Xu Y."/>
            <person name="Jin H."/>
            <person name="Xiao X."/>
            <person name="Hu G."/>
            <person name="Bao F."/>
            <person name="Hu Y."/>
            <person name="Wan P."/>
            <person name="Li L."/>
            <person name="Deng X."/>
            <person name="Kuang T."/>
            <person name="Xiang C."/>
            <person name="Zhu J.K."/>
            <person name="Oliver M.J."/>
            <person name="He Y."/>
        </authorList>
    </citation>
    <scope>NUCLEOTIDE SEQUENCE [LARGE SCALE GENOMIC DNA]</scope>
    <source>
        <strain evidence="4">cv. XS01</strain>
    </source>
</reference>
<feature type="compositionally biased region" description="Acidic residues" evidence="1">
    <location>
        <begin position="302"/>
        <end position="318"/>
    </location>
</feature>
<feature type="compositionally biased region" description="Basic and acidic residues" evidence="1">
    <location>
        <begin position="174"/>
        <end position="196"/>
    </location>
</feature>
<feature type="region of interest" description="Disordered" evidence="1">
    <location>
        <begin position="166"/>
        <end position="342"/>
    </location>
</feature>
<dbReference type="PANTHER" id="PTHR33870:SF4">
    <property type="entry name" value="CARDIOMYOPATHY-ASSOCIATED PROTEIN"/>
    <property type="match status" value="1"/>
</dbReference>
<accession>A0A2Z7BHK2</accession>
<evidence type="ECO:0000313" key="3">
    <source>
        <dbReference type="EMBL" id="KZV33923.1"/>
    </source>
</evidence>
<keyword evidence="2" id="KW-1133">Transmembrane helix</keyword>
<keyword evidence="2" id="KW-0812">Transmembrane</keyword>
<evidence type="ECO:0000256" key="2">
    <source>
        <dbReference type="SAM" id="Phobius"/>
    </source>
</evidence>
<proteinExistence type="predicted"/>
<feature type="region of interest" description="Disordered" evidence="1">
    <location>
        <begin position="96"/>
        <end position="125"/>
    </location>
</feature>
<dbReference type="PANTHER" id="PTHR33870">
    <property type="entry name" value="CARDIOMYOPATHY-ASSOCIATED PROTEIN"/>
    <property type="match status" value="1"/>
</dbReference>
<feature type="compositionally biased region" description="Acidic residues" evidence="1">
    <location>
        <begin position="215"/>
        <end position="230"/>
    </location>
</feature>
<feature type="compositionally biased region" description="Basic and acidic residues" evidence="1">
    <location>
        <begin position="526"/>
        <end position="542"/>
    </location>
</feature>
<feature type="region of interest" description="Disordered" evidence="1">
    <location>
        <begin position="476"/>
        <end position="635"/>
    </location>
</feature>
<name>A0A2Z7BHK2_9LAMI</name>
<evidence type="ECO:0000256" key="1">
    <source>
        <dbReference type="SAM" id="MobiDB-lite"/>
    </source>
</evidence>
<keyword evidence="4" id="KW-1185">Reference proteome</keyword>
<dbReference type="OrthoDB" id="1908091at2759"/>
<organism evidence="3 4">
    <name type="scientific">Dorcoceras hygrometricum</name>
    <dbReference type="NCBI Taxonomy" id="472368"/>
    <lineage>
        <taxon>Eukaryota</taxon>
        <taxon>Viridiplantae</taxon>
        <taxon>Streptophyta</taxon>
        <taxon>Embryophyta</taxon>
        <taxon>Tracheophyta</taxon>
        <taxon>Spermatophyta</taxon>
        <taxon>Magnoliopsida</taxon>
        <taxon>eudicotyledons</taxon>
        <taxon>Gunneridae</taxon>
        <taxon>Pentapetalae</taxon>
        <taxon>asterids</taxon>
        <taxon>lamiids</taxon>
        <taxon>Lamiales</taxon>
        <taxon>Gesneriaceae</taxon>
        <taxon>Didymocarpoideae</taxon>
        <taxon>Trichosporeae</taxon>
        <taxon>Loxocarpinae</taxon>
        <taxon>Dorcoceras</taxon>
    </lineage>
</organism>
<feature type="transmembrane region" description="Helical" evidence="2">
    <location>
        <begin position="39"/>
        <end position="63"/>
    </location>
</feature>
<protein>
    <submittedName>
        <fullName evidence="3">Uncharacterized protein</fullName>
    </submittedName>
</protein>